<organism evidence="2 3">
    <name type="scientific">Cryptolaemus montrouzieri</name>
    <dbReference type="NCBI Taxonomy" id="559131"/>
    <lineage>
        <taxon>Eukaryota</taxon>
        <taxon>Metazoa</taxon>
        <taxon>Ecdysozoa</taxon>
        <taxon>Arthropoda</taxon>
        <taxon>Hexapoda</taxon>
        <taxon>Insecta</taxon>
        <taxon>Pterygota</taxon>
        <taxon>Neoptera</taxon>
        <taxon>Endopterygota</taxon>
        <taxon>Coleoptera</taxon>
        <taxon>Polyphaga</taxon>
        <taxon>Cucujiformia</taxon>
        <taxon>Coccinelloidea</taxon>
        <taxon>Coccinellidae</taxon>
        <taxon>Scymninae</taxon>
        <taxon>Scymnini</taxon>
        <taxon>Cryptolaemus</taxon>
    </lineage>
</organism>
<evidence type="ECO:0000313" key="2">
    <source>
        <dbReference type="EMBL" id="KAL3274119.1"/>
    </source>
</evidence>
<dbReference type="AlphaFoldDB" id="A0ABD2N6A1"/>
<accession>A0ABD2N6A1</accession>
<feature type="region of interest" description="Disordered" evidence="1">
    <location>
        <begin position="1"/>
        <end position="34"/>
    </location>
</feature>
<gene>
    <name evidence="2" type="ORF">HHI36_015533</name>
</gene>
<name>A0ABD2N6A1_9CUCU</name>
<evidence type="ECO:0000313" key="3">
    <source>
        <dbReference type="Proteomes" id="UP001516400"/>
    </source>
</evidence>
<proteinExistence type="predicted"/>
<sequence length="66" mass="7433">VLADSIAQSGRLGLPGSPMAQPGTRPHHRTTPPRDDHLFHVWSVLERQPRIVGLFRVRRVRFGEAV</sequence>
<dbReference type="EMBL" id="JABFTP020000062">
    <property type="protein sequence ID" value="KAL3274119.1"/>
    <property type="molecule type" value="Genomic_DNA"/>
</dbReference>
<protein>
    <submittedName>
        <fullName evidence="2">Uncharacterized protein</fullName>
    </submittedName>
</protein>
<reference evidence="2 3" key="1">
    <citation type="journal article" date="2021" name="BMC Biol.">
        <title>Horizontally acquired antibacterial genes associated with adaptive radiation of ladybird beetles.</title>
        <authorList>
            <person name="Li H.S."/>
            <person name="Tang X.F."/>
            <person name="Huang Y.H."/>
            <person name="Xu Z.Y."/>
            <person name="Chen M.L."/>
            <person name="Du X.Y."/>
            <person name="Qiu B.Y."/>
            <person name="Chen P.T."/>
            <person name="Zhang W."/>
            <person name="Slipinski A."/>
            <person name="Escalona H.E."/>
            <person name="Waterhouse R.M."/>
            <person name="Zwick A."/>
            <person name="Pang H."/>
        </authorList>
    </citation>
    <scope>NUCLEOTIDE SEQUENCE [LARGE SCALE GENOMIC DNA]</scope>
    <source>
        <strain evidence="2">SYSU2018</strain>
    </source>
</reference>
<keyword evidence="3" id="KW-1185">Reference proteome</keyword>
<comment type="caution">
    <text evidence="2">The sequence shown here is derived from an EMBL/GenBank/DDBJ whole genome shotgun (WGS) entry which is preliminary data.</text>
</comment>
<feature type="non-terminal residue" evidence="2">
    <location>
        <position position="1"/>
    </location>
</feature>
<evidence type="ECO:0000256" key="1">
    <source>
        <dbReference type="SAM" id="MobiDB-lite"/>
    </source>
</evidence>
<dbReference type="Proteomes" id="UP001516400">
    <property type="component" value="Unassembled WGS sequence"/>
</dbReference>